<dbReference type="InterPro" id="IPR045851">
    <property type="entry name" value="AMP-bd_C_sf"/>
</dbReference>
<evidence type="ECO:0000256" key="1">
    <source>
        <dbReference type="SAM" id="MobiDB-lite"/>
    </source>
</evidence>
<dbReference type="Proteomes" id="UP000604046">
    <property type="component" value="Unassembled WGS sequence"/>
</dbReference>
<dbReference type="Pfam" id="PF00501">
    <property type="entry name" value="AMP-binding"/>
    <property type="match status" value="1"/>
</dbReference>
<feature type="compositionally biased region" description="Acidic residues" evidence="1">
    <location>
        <begin position="345"/>
        <end position="354"/>
    </location>
</feature>
<feature type="transmembrane region" description="Helical" evidence="2">
    <location>
        <begin position="1618"/>
        <end position="1640"/>
    </location>
</feature>
<dbReference type="GO" id="GO:0044550">
    <property type="term" value="P:secondary metabolite biosynthetic process"/>
    <property type="evidence" value="ECO:0007669"/>
    <property type="project" value="TreeGrafter"/>
</dbReference>
<dbReference type="GO" id="GO:0031177">
    <property type="term" value="F:phosphopantetheine binding"/>
    <property type="evidence" value="ECO:0007669"/>
    <property type="project" value="TreeGrafter"/>
</dbReference>
<dbReference type="InterPro" id="IPR020845">
    <property type="entry name" value="AMP-binding_CS"/>
</dbReference>
<dbReference type="OrthoDB" id="446128at2759"/>
<keyword evidence="2" id="KW-0472">Membrane</keyword>
<dbReference type="Gene3D" id="3.30.300.30">
    <property type="match status" value="1"/>
</dbReference>
<reference evidence="4" key="1">
    <citation type="submission" date="2021-02" db="EMBL/GenBank/DDBJ databases">
        <authorList>
            <person name="Dougan E. K."/>
            <person name="Rhodes N."/>
            <person name="Thang M."/>
            <person name="Chan C."/>
        </authorList>
    </citation>
    <scope>NUCLEOTIDE SEQUENCE</scope>
</reference>
<evidence type="ECO:0000256" key="2">
    <source>
        <dbReference type="SAM" id="Phobius"/>
    </source>
</evidence>
<dbReference type="GO" id="GO:0005737">
    <property type="term" value="C:cytoplasm"/>
    <property type="evidence" value="ECO:0007669"/>
    <property type="project" value="TreeGrafter"/>
</dbReference>
<feature type="transmembrane region" description="Helical" evidence="2">
    <location>
        <begin position="1668"/>
        <end position="1689"/>
    </location>
</feature>
<accession>A0A812LCZ9</accession>
<evidence type="ECO:0000313" key="4">
    <source>
        <dbReference type="EMBL" id="CAE7241773.1"/>
    </source>
</evidence>
<keyword evidence="5" id="KW-1185">Reference proteome</keyword>
<feature type="domain" description="AMP-dependent synthetase/ligase" evidence="3">
    <location>
        <begin position="1046"/>
        <end position="1273"/>
    </location>
</feature>
<dbReference type="PANTHER" id="PTHR45527:SF1">
    <property type="entry name" value="FATTY ACID SYNTHASE"/>
    <property type="match status" value="1"/>
</dbReference>
<gene>
    <name evidence="4" type="primary">mycC</name>
    <name evidence="4" type="ORF">SNAT2548_LOCUS10985</name>
</gene>
<organism evidence="4 5">
    <name type="scientific">Symbiodinium natans</name>
    <dbReference type="NCBI Taxonomy" id="878477"/>
    <lineage>
        <taxon>Eukaryota</taxon>
        <taxon>Sar</taxon>
        <taxon>Alveolata</taxon>
        <taxon>Dinophyceae</taxon>
        <taxon>Suessiales</taxon>
        <taxon>Symbiodiniaceae</taxon>
        <taxon>Symbiodinium</taxon>
    </lineage>
</organism>
<dbReference type="EMBL" id="CAJNDS010000947">
    <property type="protein sequence ID" value="CAE7241773.1"/>
    <property type="molecule type" value="Genomic_DNA"/>
</dbReference>
<dbReference type="SUPFAM" id="SSF56801">
    <property type="entry name" value="Acetyl-CoA synthetase-like"/>
    <property type="match status" value="1"/>
</dbReference>
<dbReference type="InterPro" id="IPR000873">
    <property type="entry name" value="AMP-dep_synth/lig_dom"/>
</dbReference>
<evidence type="ECO:0000259" key="3">
    <source>
        <dbReference type="Pfam" id="PF00501"/>
    </source>
</evidence>
<feature type="region of interest" description="Disordered" evidence="1">
    <location>
        <begin position="323"/>
        <end position="370"/>
    </location>
</feature>
<dbReference type="InterPro" id="IPR042099">
    <property type="entry name" value="ANL_N_sf"/>
</dbReference>
<proteinExistence type="predicted"/>
<evidence type="ECO:0000313" key="5">
    <source>
        <dbReference type="Proteomes" id="UP000604046"/>
    </source>
</evidence>
<keyword evidence="2" id="KW-1133">Transmembrane helix</keyword>
<dbReference type="Gene3D" id="3.40.50.12780">
    <property type="entry name" value="N-terminal domain of ligase-like"/>
    <property type="match status" value="1"/>
</dbReference>
<name>A0A812LCZ9_9DINO</name>
<dbReference type="PANTHER" id="PTHR45527">
    <property type="entry name" value="NONRIBOSOMAL PEPTIDE SYNTHETASE"/>
    <property type="match status" value="1"/>
</dbReference>
<feature type="transmembrane region" description="Helical" evidence="2">
    <location>
        <begin position="1729"/>
        <end position="1753"/>
    </location>
</feature>
<feature type="transmembrane region" description="Helical" evidence="2">
    <location>
        <begin position="1552"/>
        <end position="1570"/>
    </location>
</feature>
<keyword evidence="2" id="KW-0812">Transmembrane</keyword>
<feature type="transmembrane region" description="Helical" evidence="2">
    <location>
        <begin position="1515"/>
        <end position="1532"/>
    </location>
</feature>
<dbReference type="PROSITE" id="PS00455">
    <property type="entry name" value="AMP_BINDING"/>
    <property type="match status" value="1"/>
</dbReference>
<dbReference type="GO" id="GO:0043041">
    <property type="term" value="P:amino acid activation for nonribosomal peptide biosynthetic process"/>
    <property type="evidence" value="ECO:0007669"/>
    <property type="project" value="TreeGrafter"/>
</dbReference>
<protein>
    <submittedName>
        <fullName evidence="4">MycC protein</fullName>
    </submittedName>
</protein>
<comment type="caution">
    <text evidence="4">The sequence shown here is derived from an EMBL/GenBank/DDBJ whole genome shotgun (WGS) entry which is preliminary data.</text>
</comment>
<feature type="non-terminal residue" evidence="4">
    <location>
        <position position="1"/>
    </location>
</feature>
<sequence>MPLTELTEEQQKVALASASSDLKFHLAEKGVPQKVQIALCHAGFTNLHLFAGMDESRADVRGALAAEIGLKHDEDTPSRVAVASVLAAWESSRLQATTEEKLKVESRLGQSQRVVQLSEMAAMRKAVEAEFGSLRDSEVPAKSLVATKLEQIEQSALQAEDLREVLCLGDKDIDLFSSIVEHGAGSSRHGPSLETACECPEILNLHFLMPLTTSAEFLTSSYDQGDAWLHHDGWLQRKGKGKGGKGGKGQVKKLFLKTKTACGKGICFKFNNGKCQGGCGFEHAEPRLSQCPSVSCGLRSPSVGTLSSAQSGLEGYISSVDDIVNDDTGASEGHSPGGYQRQESADESSDDDEDGFPKQRLGSGVWDTGPPMVSELMGKRRAFVDGAGLCSPGRWPPEQRKDESLDGRLGMAKQCFEQLQQLLRDKMDPCRLVLGLACGRHHDSPFDDNLLDDARLIIKRQVHRYGTQLDLDHVPDRQPFRLAMLEEFLRLSGDPDFRVFYTSSNSFANGVSLGVNEKLPRTPAVFARKCKWRDYSDEQEPSEDVRCNYPAAEINSAALEQQFRQEEKLGAMVNMSMAEAKAKYGSNLRIASLGAIKKADDSFRVTHDGTHGAGVNGRIKVRDQLVCPTAGDMRQACRELEPTFALTTDIRRAHRLLKVKEEQWGLQACRVSSSSDDVWVNTVGTFGISSVAVHWSRLMGGLQRAVFYLLRQIAVFILTYVDDNLWLARGSVAVALLFLCALGLPIAWRKFHGGLSVGWVGYHLDMPKKLLGIGANKARWLMNWIGKALQDDYVVLAEVSSVLGRFSFAFAALERAARLKLPKALRLVLSFLLKMLEDGGNLQRVGVKHQVCREVFRTDARAEGEDIFIGGWAVADSEATEGCRWFSEKLTRFNAPWAFLAGEPFRAIASLELLATLAAVVCFGLSQSAGSPLSGSVVCSASTDSLGNACVMKRLLTTRFPLMAFVMELAALLLRDSAELCLDWCPRLQNHEADALTNEDFRGFAAERRVRFCFDDYEGIVLQDMLEKGAVEDIRLARAKKETREKKGKTCRATEVKFVESLERVAQVIYTSGSTGTPKGVVFTHARLAHSTHFFAEQCGVGEGTRVLQKTSNVWSVFRHEVFPALCRKGTIVFGEPGKSSDPMHLADIIDWREVTVLVATPSVLQLLLDVGELSTLRHVVCMGEPLPWHLADKVLLKLPKASLTNFYGSTETENTTFSVRLTGLDAWRRAPTVPAGLPQPHVGVHLLRPGSLAVASGEGEICFSGMMSTGYWQRPDLTAATFIEHPELGPLYRTGDLGCWTHQQLVVRGRLDRQVKVRGCRVELGEVEAALQPFVGEVAATVAKGAQEHVQIVAFVCPADLDIEALKQDMEQRMVSQVMPSLFVALPQLPRLASGKVDLMILEASAKRHLAEQAQETHASLDSLGILQHLTKAQLEEERWLHNQQAFWLLLVMMKHMMLVQGATVHGHRATETDPGSLAGGIIAGACHARDMIAFTFLLGFTDSRREPLLGSRDAVALVAALVSTLVVNPAMSCLTTDQGWTVRLRYEWFLYAYVWSRLVLASLCKLHVGLWQAALLLGAACLVPDDLVWLQIPLTWRQWLIQRVDVLEWKNLRFELFFMPGCYLLSWHATSAGFLAWFRSAGARLISWARDVLAQSMDAQVAEGSLQMAVCLASFAFFLALSVLPALDYPHSFFYKAVYVEGEHDWWSVSHTVTWQYMTHPSLTSYLMLWSGELLLLTLPALAVAVGMAFVPWHFKTMGSTCFGTYVTHCPTSWLGSLHRYFDRPVVSRITSTSFDPRLNAAIVVLWNVIFCV</sequence>